<proteinExistence type="inferred from homology"/>
<dbReference type="PANTHER" id="PTHR43400:SF12">
    <property type="entry name" value="FUMARATE REDUCTASE"/>
    <property type="match status" value="1"/>
</dbReference>
<feature type="domain" description="FAD-dependent oxidoreductase 2 FAD-binding" evidence="5">
    <location>
        <begin position="60"/>
        <end position="513"/>
    </location>
</feature>
<evidence type="ECO:0000256" key="3">
    <source>
        <dbReference type="ARBA" id="ARBA00023002"/>
    </source>
</evidence>
<keyword evidence="1 4" id="KW-0285">Flavoprotein</keyword>
<dbReference type="NCBIfam" id="TIGR01813">
    <property type="entry name" value="flavo_cyto_c"/>
    <property type="match status" value="1"/>
</dbReference>
<comment type="caution">
    <text evidence="6">The sequence shown here is derived from an EMBL/GenBank/DDBJ whole genome shotgun (WGS) entry which is preliminary data.</text>
</comment>
<dbReference type="Gene3D" id="3.50.50.60">
    <property type="entry name" value="FAD/NAD(P)-binding domain"/>
    <property type="match status" value="1"/>
</dbReference>
<evidence type="ECO:0000259" key="5">
    <source>
        <dbReference type="Pfam" id="PF00890"/>
    </source>
</evidence>
<keyword evidence="2 4" id="KW-0274">FAD</keyword>
<comment type="cofactor">
    <cofactor evidence="4">
        <name>FAD</name>
        <dbReference type="ChEBI" id="CHEBI:57692"/>
    </cofactor>
    <text evidence="4">Binds 1 FAD per monomer.</text>
</comment>
<organism evidence="6 7">
    <name type="scientific">Lasiosphaeria hispida</name>
    <dbReference type="NCBI Taxonomy" id="260671"/>
    <lineage>
        <taxon>Eukaryota</taxon>
        <taxon>Fungi</taxon>
        <taxon>Dikarya</taxon>
        <taxon>Ascomycota</taxon>
        <taxon>Pezizomycotina</taxon>
        <taxon>Sordariomycetes</taxon>
        <taxon>Sordariomycetidae</taxon>
        <taxon>Sordariales</taxon>
        <taxon>Lasiosphaeriaceae</taxon>
        <taxon>Lasiosphaeria</taxon>
    </lineage>
</organism>
<dbReference type="InterPro" id="IPR003953">
    <property type="entry name" value="FAD-dep_OxRdtase_2_FAD-bd"/>
</dbReference>
<dbReference type="Gene3D" id="3.90.700.10">
    <property type="entry name" value="Succinate dehydrogenase/fumarate reductase flavoprotein, catalytic domain"/>
    <property type="match status" value="1"/>
</dbReference>
<dbReference type="AlphaFoldDB" id="A0AAJ0HBC8"/>
<comment type="catalytic activity">
    <reaction evidence="4">
        <text>succinate + NAD(+) = fumarate + NADH + H(+)</text>
        <dbReference type="Rhea" id="RHEA:18281"/>
        <dbReference type="ChEBI" id="CHEBI:15378"/>
        <dbReference type="ChEBI" id="CHEBI:29806"/>
        <dbReference type="ChEBI" id="CHEBI:30031"/>
        <dbReference type="ChEBI" id="CHEBI:57540"/>
        <dbReference type="ChEBI" id="CHEBI:57945"/>
        <dbReference type="EC" id="1.3.1.6"/>
    </reaction>
</comment>
<gene>
    <name evidence="6" type="ORF">B0T25DRAFT_271128</name>
</gene>
<reference evidence="6" key="1">
    <citation type="journal article" date="2023" name="Mol. Phylogenet. Evol.">
        <title>Genome-scale phylogeny and comparative genomics of the fungal order Sordariales.</title>
        <authorList>
            <person name="Hensen N."/>
            <person name="Bonometti L."/>
            <person name="Westerberg I."/>
            <person name="Brannstrom I.O."/>
            <person name="Guillou S."/>
            <person name="Cros-Aarteil S."/>
            <person name="Calhoun S."/>
            <person name="Haridas S."/>
            <person name="Kuo A."/>
            <person name="Mondo S."/>
            <person name="Pangilinan J."/>
            <person name="Riley R."/>
            <person name="LaButti K."/>
            <person name="Andreopoulos B."/>
            <person name="Lipzen A."/>
            <person name="Chen C."/>
            <person name="Yan M."/>
            <person name="Daum C."/>
            <person name="Ng V."/>
            <person name="Clum A."/>
            <person name="Steindorff A."/>
            <person name="Ohm R.A."/>
            <person name="Martin F."/>
            <person name="Silar P."/>
            <person name="Natvig D.O."/>
            <person name="Lalanne C."/>
            <person name="Gautier V."/>
            <person name="Ament-Velasquez S.L."/>
            <person name="Kruys A."/>
            <person name="Hutchinson M.I."/>
            <person name="Powell A.J."/>
            <person name="Barry K."/>
            <person name="Miller A.N."/>
            <person name="Grigoriev I.V."/>
            <person name="Debuchy R."/>
            <person name="Gladieux P."/>
            <person name="Hiltunen Thoren M."/>
            <person name="Johannesson H."/>
        </authorList>
    </citation>
    <scope>NUCLEOTIDE SEQUENCE</scope>
    <source>
        <strain evidence="6">CBS 955.72</strain>
    </source>
</reference>
<dbReference type="InterPro" id="IPR010960">
    <property type="entry name" value="Flavocytochrome_c"/>
</dbReference>
<accession>A0AAJ0HBC8</accession>
<dbReference type="Proteomes" id="UP001275084">
    <property type="component" value="Unassembled WGS sequence"/>
</dbReference>
<evidence type="ECO:0000256" key="1">
    <source>
        <dbReference type="ARBA" id="ARBA00022630"/>
    </source>
</evidence>
<name>A0AAJ0HBC8_9PEZI</name>
<dbReference type="GO" id="GO:0016156">
    <property type="term" value="F:fumarate reductase (NADH) activity"/>
    <property type="evidence" value="ECO:0007669"/>
    <property type="project" value="UniProtKB-EC"/>
</dbReference>
<dbReference type="InterPro" id="IPR036188">
    <property type="entry name" value="FAD/NAD-bd_sf"/>
</dbReference>
<sequence length="537" mass="56901">MHRRNLLSILLITILLPLVAVIYHRVAIPFFQTPSSSDIMAEAPQSAVTDGSDPGPARPVIVVGSGLAGLSAAYTALASGASVIMLERASKPGGNSIKASSGINGRASSDGMFLQDTLQSAGARYLQSPKDRSELIETLIERSSAAIEFLSGLGVNLKMVAQLGGHSRARTRRPEGGTPPGWAIVSKLLDKLQNTEFQGTFELRYGCEVTRIHTKPYSPKTTLKDDNAMPDASPSMVVGVDFVQNSGASQFLEGPVIFATGGFAGDADGLLKAHRPDLRGMPSTNEPRPGAHALLSAIGAKLVDMDSVQIHPTGFVDPASPQTRLKFLAAEMLRGEGGILLHEGKRFVNELNTREHVSNVIMSLPRAEGELRQWHVQILLDPGAAEAAAGHVKFYLSKGLLQKKKVSELGGTTKATLAKYAEAALGRSQDEFGRSSFGHWGLDPAMLDSDAEVYIGWVTPIVHFTMGGAVINKQAQVLASYLGEPQVAIPGIWAAGEITGGIHGDNRLGGSSLLECVVFGRIAGEMAAKWTLGNTTS</sequence>
<dbReference type="EC" id="1.3.1.6" evidence="4"/>
<dbReference type="InterPro" id="IPR050315">
    <property type="entry name" value="FAD-oxidoreductase_2"/>
</dbReference>
<dbReference type="InterPro" id="IPR027477">
    <property type="entry name" value="Succ_DH/fumarate_Rdtase_cat_sf"/>
</dbReference>
<protein>
    <recommendedName>
        <fullName evidence="4">Fumarate reductase</fullName>
        <ecNumber evidence="4">1.3.1.6</ecNumber>
    </recommendedName>
</protein>
<reference evidence="6" key="2">
    <citation type="submission" date="2023-06" db="EMBL/GenBank/DDBJ databases">
        <authorList>
            <consortium name="Lawrence Berkeley National Laboratory"/>
            <person name="Haridas S."/>
            <person name="Hensen N."/>
            <person name="Bonometti L."/>
            <person name="Westerberg I."/>
            <person name="Brannstrom I.O."/>
            <person name="Guillou S."/>
            <person name="Cros-Aarteil S."/>
            <person name="Calhoun S."/>
            <person name="Kuo A."/>
            <person name="Mondo S."/>
            <person name="Pangilinan J."/>
            <person name="Riley R."/>
            <person name="Labutti K."/>
            <person name="Andreopoulos B."/>
            <person name="Lipzen A."/>
            <person name="Chen C."/>
            <person name="Yanf M."/>
            <person name="Daum C."/>
            <person name="Ng V."/>
            <person name="Clum A."/>
            <person name="Steindorff A."/>
            <person name="Ohm R."/>
            <person name="Martin F."/>
            <person name="Silar P."/>
            <person name="Natvig D."/>
            <person name="Lalanne C."/>
            <person name="Gautier V."/>
            <person name="Ament-Velasquez S.L."/>
            <person name="Kruys A."/>
            <person name="Hutchinson M.I."/>
            <person name="Powell A.J."/>
            <person name="Barry K."/>
            <person name="Miller A.N."/>
            <person name="Grigoriev I.V."/>
            <person name="Debuchy R."/>
            <person name="Gladieux P."/>
            <person name="Thoren M.H."/>
            <person name="Johannesson H."/>
        </authorList>
    </citation>
    <scope>NUCLEOTIDE SEQUENCE</scope>
    <source>
        <strain evidence="6">CBS 955.72</strain>
    </source>
</reference>
<comment type="similarity">
    <text evidence="4">Belongs to the FAD-dependent oxidoreductase 2 family. FRD/SDH subfamily.</text>
</comment>
<evidence type="ECO:0000313" key="6">
    <source>
        <dbReference type="EMBL" id="KAK3346185.1"/>
    </source>
</evidence>
<dbReference type="GO" id="GO:0010181">
    <property type="term" value="F:FMN binding"/>
    <property type="evidence" value="ECO:0007669"/>
    <property type="project" value="InterPro"/>
</dbReference>
<dbReference type="PANTHER" id="PTHR43400">
    <property type="entry name" value="FUMARATE REDUCTASE"/>
    <property type="match status" value="1"/>
</dbReference>
<dbReference type="SUPFAM" id="SSF56425">
    <property type="entry name" value="Succinate dehydrogenase/fumarate reductase flavoprotein, catalytic domain"/>
    <property type="match status" value="1"/>
</dbReference>
<keyword evidence="3 4" id="KW-0560">Oxidoreductase</keyword>
<keyword evidence="7" id="KW-1185">Reference proteome</keyword>
<dbReference type="SUPFAM" id="SSF51905">
    <property type="entry name" value="FAD/NAD(P)-binding domain"/>
    <property type="match status" value="1"/>
</dbReference>
<dbReference type="Pfam" id="PF00890">
    <property type="entry name" value="FAD_binding_2"/>
    <property type="match status" value="1"/>
</dbReference>
<evidence type="ECO:0000256" key="4">
    <source>
        <dbReference type="RuleBase" id="RU366062"/>
    </source>
</evidence>
<evidence type="ECO:0000256" key="2">
    <source>
        <dbReference type="ARBA" id="ARBA00022827"/>
    </source>
</evidence>
<dbReference type="EMBL" id="JAUIQD010000006">
    <property type="protein sequence ID" value="KAK3346185.1"/>
    <property type="molecule type" value="Genomic_DNA"/>
</dbReference>
<evidence type="ECO:0000313" key="7">
    <source>
        <dbReference type="Proteomes" id="UP001275084"/>
    </source>
</evidence>
<comment type="function">
    <text evidence="4">Irreversibly catalyzes the reduction of fumarate to succinate.</text>
</comment>